<evidence type="ECO:0000256" key="1">
    <source>
        <dbReference type="ARBA" id="ARBA00004141"/>
    </source>
</evidence>
<dbReference type="Proteomes" id="UP000298030">
    <property type="component" value="Unassembled WGS sequence"/>
</dbReference>
<evidence type="ECO:0000313" key="8">
    <source>
        <dbReference type="Proteomes" id="UP000298030"/>
    </source>
</evidence>
<keyword evidence="2 6" id="KW-0812">Transmembrane</keyword>
<keyword evidence="8" id="KW-1185">Reference proteome</keyword>
<dbReference type="OrthoDB" id="5348404at2759"/>
<dbReference type="GO" id="GO:0016020">
    <property type="term" value="C:membrane"/>
    <property type="evidence" value="ECO:0007669"/>
    <property type="project" value="UniProtKB-SubCell"/>
</dbReference>
<feature type="transmembrane region" description="Helical" evidence="6">
    <location>
        <begin position="93"/>
        <end position="117"/>
    </location>
</feature>
<evidence type="ECO:0000256" key="2">
    <source>
        <dbReference type="ARBA" id="ARBA00022692"/>
    </source>
</evidence>
<feature type="transmembrane region" description="Helical" evidence="6">
    <location>
        <begin position="232"/>
        <end position="254"/>
    </location>
</feature>
<feature type="compositionally biased region" description="Polar residues" evidence="5">
    <location>
        <begin position="355"/>
        <end position="370"/>
    </location>
</feature>
<dbReference type="AlphaFoldDB" id="A0A4Y7SPU3"/>
<evidence type="ECO:0000313" key="7">
    <source>
        <dbReference type="EMBL" id="TEB23890.1"/>
    </source>
</evidence>
<feature type="region of interest" description="Disordered" evidence="5">
    <location>
        <begin position="418"/>
        <end position="551"/>
    </location>
</feature>
<dbReference type="InterPro" id="IPR005178">
    <property type="entry name" value="Ostalpha/TMEM184C"/>
</dbReference>
<dbReference type="STRING" id="71717.A0A4Y7SPU3"/>
<proteinExistence type="predicted"/>
<comment type="caution">
    <text evidence="7">The sequence shown here is derived from an EMBL/GenBank/DDBJ whole genome shotgun (WGS) entry which is preliminary data.</text>
</comment>
<evidence type="ECO:0000256" key="6">
    <source>
        <dbReference type="SAM" id="Phobius"/>
    </source>
</evidence>
<gene>
    <name evidence="7" type="ORF">FA13DRAFT_1797749</name>
</gene>
<feature type="transmembrane region" description="Helical" evidence="6">
    <location>
        <begin position="195"/>
        <end position="220"/>
    </location>
</feature>
<protein>
    <submittedName>
        <fullName evidence="7">DUF300-domain-containing protein</fullName>
    </submittedName>
</protein>
<keyword evidence="4 6" id="KW-0472">Membrane</keyword>
<dbReference type="Pfam" id="PF03619">
    <property type="entry name" value="Solute_trans_a"/>
    <property type="match status" value="1"/>
</dbReference>
<dbReference type="EMBL" id="QPFP01000073">
    <property type="protein sequence ID" value="TEB23890.1"/>
    <property type="molecule type" value="Genomic_DNA"/>
</dbReference>
<evidence type="ECO:0000256" key="4">
    <source>
        <dbReference type="ARBA" id="ARBA00023136"/>
    </source>
</evidence>
<evidence type="ECO:0000256" key="5">
    <source>
        <dbReference type="SAM" id="MobiDB-lite"/>
    </source>
</evidence>
<accession>A0A4Y7SPU3</accession>
<evidence type="ECO:0000256" key="3">
    <source>
        <dbReference type="ARBA" id="ARBA00022989"/>
    </source>
</evidence>
<dbReference type="SMART" id="SM01417">
    <property type="entry name" value="Solute_trans_a"/>
    <property type="match status" value="1"/>
</dbReference>
<feature type="region of interest" description="Disordered" evidence="5">
    <location>
        <begin position="343"/>
        <end position="370"/>
    </location>
</feature>
<keyword evidence="3 6" id="KW-1133">Transmembrane helix</keyword>
<comment type="subcellular location">
    <subcellularLocation>
        <location evidence="1">Membrane</location>
        <topology evidence="1">Multi-pass membrane protein</topology>
    </subcellularLocation>
</comment>
<feature type="transmembrane region" description="Helical" evidence="6">
    <location>
        <begin position="30"/>
        <end position="54"/>
    </location>
</feature>
<organism evidence="7 8">
    <name type="scientific">Coprinellus micaceus</name>
    <name type="common">Glistening ink-cap mushroom</name>
    <name type="synonym">Coprinus micaceus</name>
    <dbReference type="NCBI Taxonomy" id="71717"/>
    <lineage>
        <taxon>Eukaryota</taxon>
        <taxon>Fungi</taxon>
        <taxon>Dikarya</taxon>
        <taxon>Basidiomycota</taxon>
        <taxon>Agaricomycotina</taxon>
        <taxon>Agaricomycetes</taxon>
        <taxon>Agaricomycetidae</taxon>
        <taxon>Agaricales</taxon>
        <taxon>Agaricineae</taxon>
        <taxon>Psathyrellaceae</taxon>
        <taxon>Coprinellus</taxon>
    </lineage>
</organism>
<dbReference type="PANTHER" id="PTHR23423">
    <property type="entry name" value="ORGANIC SOLUTE TRANSPORTER-RELATED"/>
    <property type="match status" value="1"/>
</dbReference>
<feature type="transmembrane region" description="Helical" evidence="6">
    <location>
        <begin position="274"/>
        <end position="294"/>
    </location>
</feature>
<name>A0A4Y7SPU3_COPMI</name>
<feature type="transmembrane region" description="Helical" evidence="6">
    <location>
        <begin position="66"/>
        <end position="87"/>
    </location>
</feature>
<feature type="compositionally biased region" description="Polar residues" evidence="5">
    <location>
        <begin position="441"/>
        <end position="463"/>
    </location>
</feature>
<reference evidence="7 8" key="1">
    <citation type="journal article" date="2019" name="Nat. Ecol. Evol.">
        <title>Megaphylogeny resolves global patterns of mushroom evolution.</title>
        <authorList>
            <person name="Varga T."/>
            <person name="Krizsan K."/>
            <person name="Foldi C."/>
            <person name="Dima B."/>
            <person name="Sanchez-Garcia M."/>
            <person name="Sanchez-Ramirez S."/>
            <person name="Szollosi G.J."/>
            <person name="Szarkandi J.G."/>
            <person name="Papp V."/>
            <person name="Albert L."/>
            <person name="Andreopoulos W."/>
            <person name="Angelini C."/>
            <person name="Antonin V."/>
            <person name="Barry K.W."/>
            <person name="Bougher N.L."/>
            <person name="Buchanan P."/>
            <person name="Buyck B."/>
            <person name="Bense V."/>
            <person name="Catcheside P."/>
            <person name="Chovatia M."/>
            <person name="Cooper J."/>
            <person name="Damon W."/>
            <person name="Desjardin D."/>
            <person name="Finy P."/>
            <person name="Geml J."/>
            <person name="Haridas S."/>
            <person name="Hughes K."/>
            <person name="Justo A."/>
            <person name="Karasinski D."/>
            <person name="Kautmanova I."/>
            <person name="Kiss B."/>
            <person name="Kocsube S."/>
            <person name="Kotiranta H."/>
            <person name="LaButti K.M."/>
            <person name="Lechner B.E."/>
            <person name="Liimatainen K."/>
            <person name="Lipzen A."/>
            <person name="Lukacs Z."/>
            <person name="Mihaltcheva S."/>
            <person name="Morgado L.N."/>
            <person name="Niskanen T."/>
            <person name="Noordeloos M.E."/>
            <person name="Ohm R.A."/>
            <person name="Ortiz-Santana B."/>
            <person name="Ovrebo C."/>
            <person name="Racz N."/>
            <person name="Riley R."/>
            <person name="Savchenko A."/>
            <person name="Shiryaev A."/>
            <person name="Soop K."/>
            <person name="Spirin V."/>
            <person name="Szebenyi C."/>
            <person name="Tomsovsky M."/>
            <person name="Tulloss R.E."/>
            <person name="Uehling J."/>
            <person name="Grigoriev I.V."/>
            <person name="Vagvolgyi C."/>
            <person name="Papp T."/>
            <person name="Martin F.M."/>
            <person name="Miettinen O."/>
            <person name="Hibbett D.S."/>
            <person name="Nagy L.G."/>
        </authorList>
    </citation>
    <scope>NUCLEOTIDE SEQUENCE [LARGE SCALE GENOMIC DNA]</scope>
    <source>
        <strain evidence="7 8">FP101781</strain>
    </source>
</reference>
<sequence length="551" mass="62397">MPCQSSENQIAIDQSKFWDADGIHWEPHRIGWAVAGGCSVLTVIISVISILQHCRNYTNPRQQRQILRILFMPPVYAIISFLSYRFFRYYTYYSFIYIAYEAITLSAFLLLIIEYVAATASGNSPDRAIERKDKRPLPIPFCCWRYRPTKAYFMYTVKWSVLQYIIIRPAASIAGIICEHYHVLCHTEGYTYKYAAVYIECINFVSISIALYGLLVFYGLMAEELKGKRPVAKFLSIKLIVMFTFYQMFVFNALQGRVIKETTYWTTTNIANGLNALAICIEMVFFSILMWWAYTAKEYQRPEGTKATGIWRPLWDSINYMDFIREIGYALRYFLTGKTTHPQSVAPNDARSVESKGSTSGVQSLHYGQQPNQRRMSFAEAFGIAEYQQRDQYRMSKTKLGAPKQGYYDPEENQRLTPAIASPLPTNPGFSARQQHQQHQSGLNQSASSSGPGRPLSDTTTSGEEVDLGYYHQSRPSQDAYGGVVVDEPQPASHHGVGGNRYPPSSQGAPYQHQPEPQWAGNGGYGQQLQAPPQGGSARDSYQAWTGPRAV</sequence>